<evidence type="ECO:0000256" key="4">
    <source>
        <dbReference type="ARBA" id="ARBA00023242"/>
    </source>
</evidence>
<evidence type="ECO:0000313" key="7">
    <source>
        <dbReference type="Proteomes" id="UP000886520"/>
    </source>
</evidence>
<dbReference type="GO" id="GO:0005829">
    <property type="term" value="C:cytosol"/>
    <property type="evidence" value="ECO:0007669"/>
    <property type="project" value="TreeGrafter"/>
</dbReference>
<reference evidence="6" key="1">
    <citation type="submission" date="2021-01" db="EMBL/GenBank/DDBJ databases">
        <title>Adiantum capillus-veneris genome.</title>
        <authorList>
            <person name="Fang Y."/>
            <person name="Liao Q."/>
        </authorList>
    </citation>
    <scope>NUCLEOTIDE SEQUENCE</scope>
    <source>
        <strain evidence="6">H3</strain>
        <tissue evidence="6">Leaf</tissue>
    </source>
</reference>
<dbReference type="OrthoDB" id="329139at2759"/>
<dbReference type="PANTHER" id="PTHR15840">
    <property type="entry name" value="CGI-121 FAMILY MEMBER"/>
    <property type="match status" value="1"/>
</dbReference>
<keyword evidence="3" id="KW-0819">tRNA processing</keyword>
<comment type="similarity">
    <text evidence="2 5">Belongs to the CGI121/TPRKB family.</text>
</comment>
<proteinExistence type="inferred from homology"/>
<name>A0A9D4V8F8_ADICA</name>
<dbReference type="InterPro" id="IPR036504">
    <property type="entry name" value="CGI121/TPRKB_sf"/>
</dbReference>
<dbReference type="Pfam" id="PF08617">
    <property type="entry name" value="CGI-121"/>
    <property type="match status" value="1"/>
</dbReference>
<keyword evidence="4 5" id="KW-0539">Nucleus</keyword>
<evidence type="ECO:0000313" key="6">
    <source>
        <dbReference type="EMBL" id="KAI5081033.1"/>
    </source>
</evidence>
<dbReference type="Proteomes" id="UP000886520">
    <property type="component" value="Chromosome 4"/>
</dbReference>
<dbReference type="PANTHER" id="PTHR15840:SF10">
    <property type="entry name" value="EKC_KEOPS COMPLEX SUBUNIT TPRKB"/>
    <property type="match status" value="1"/>
</dbReference>
<dbReference type="AlphaFoldDB" id="A0A9D4V8F8"/>
<protein>
    <submittedName>
        <fullName evidence="6">Uncharacterized protein</fullName>
    </submittedName>
</protein>
<dbReference type="SUPFAM" id="SSF143870">
    <property type="entry name" value="PF0523-like"/>
    <property type="match status" value="1"/>
</dbReference>
<dbReference type="Gene3D" id="3.30.2380.10">
    <property type="entry name" value="CGI121/TPRKB"/>
    <property type="match status" value="1"/>
</dbReference>
<dbReference type="EMBL" id="JABFUD020000004">
    <property type="protein sequence ID" value="KAI5081033.1"/>
    <property type="molecule type" value="Genomic_DNA"/>
</dbReference>
<organism evidence="6 7">
    <name type="scientific">Adiantum capillus-veneris</name>
    <name type="common">Maidenhair fern</name>
    <dbReference type="NCBI Taxonomy" id="13818"/>
    <lineage>
        <taxon>Eukaryota</taxon>
        <taxon>Viridiplantae</taxon>
        <taxon>Streptophyta</taxon>
        <taxon>Embryophyta</taxon>
        <taxon>Tracheophyta</taxon>
        <taxon>Polypodiopsida</taxon>
        <taxon>Polypodiidae</taxon>
        <taxon>Polypodiales</taxon>
        <taxon>Pteridineae</taxon>
        <taxon>Pteridaceae</taxon>
        <taxon>Vittarioideae</taxon>
        <taxon>Adiantum</taxon>
    </lineage>
</organism>
<evidence type="ECO:0000256" key="2">
    <source>
        <dbReference type="ARBA" id="ARBA00005546"/>
    </source>
</evidence>
<evidence type="ECO:0000256" key="5">
    <source>
        <dbReference type="RuleBase" id="RU004398"/>
    </source>
</evidence>
<dbReference type="GO" id="GO:0002949">
    <property type="term" value="P:tRNA threonylcarbamoyladenosine modification"/>
    <property type="evidence" value="ECO:0007669"/>
    <property type="project" value="TreeGrafter"/>
</dbReference>
<sequence>MSNNVFARFDVFFRCFAYNLTITLFCRELLQAVQTGSLEPDLALFNASLVPDLFPLLVAAHKTVLALSQSTLVTRTLHSELIYNFSGSKHITESLRRCGLNESSTYVLVARFNATVAELEAARGLVKGKEIDLEELEKRSDKPLIQKHFKISSLELEVSSLADAVACRIAARDAM</sequence>
<dbReference type="GO" id="GO:0005634">
    <property type="term" value="C:nucleus"/>
    <property type="evidence" value="ECO:0007669"/>
    <property type="project" value="UniProtKB-SubCell"/>
</dbReference>
<comment type="caution">
    <text evidence="6">The sequence shown here is derived from an EMBL/GenBank/DDBJ whole genome shotgun (WGS) entry which is preliminary data.</text>
</comment>
<keyword evidence="7" id="KW-1185">Reference proteome</keyword>
<comment type="subcellular location">
    <subcellularLocation>
        <location evidence="1">Nucleus</location>
    </subcellularLocation>
</comment>
<dbReference type="GO" id="GO:0000408">
    <property type="term" value="C:EKC/KEOPS complex"/>
    <property type="evidence" value="ECO:0007669"/>
    <property type="project" value="TreeGrafter"/>
</dbReference>
<accession>A0A9D4V8F8</accession>
<gene>
    <name evidence="6" type="ORF">GOP47_0004216</name>
</gene>
<dbReference type="InterPro" id="IPR013926">
    <property type="entry name" value="CGI121/TPRKB"/>
</dbReference>
<evidence type="ECO:0000256" key="3">
    <source>
        <dbReference type="ARBA" id="ARBA00022694"/>
    </source>
</evidence>
<evidence type="ECO:0000256" key="1">
    <source>
        <dbReference type="ARBA" id="ARBA00004123"/>
    </source>
</evidence>